<dbReference type="AlphaFoldDB" id="A0AAD2E3F9"/>
<dbReference type="Proteomes" id="UP000834106">
    <property type="component" value="Chromosome 12"/>
</dbReference>
<evidence type="ECO:0000259" key="1">
    <source>
        <dbReference type="Pfam" id="PF18511"/>
    </source>
</evidence>
<dbReference type="Gene3D" id="3.80.10.10">
    <property type="entry name" value="Ribonuclease Inhibitor"/>
    <property type="match status" value="1"/>
</dbReference>
<accession>A0AAD2E3F9</accession>
<proteinExistence type="predicted"/>
<sequence>MLYSTSPSFLLQSQRENVAKKKSRNVLLEIWEAIIPYVKASEDRAAATLVCKSWFQIDKVTREHVTVKSAYVAKPERLFRRFPNLRSLKIKGMSPEMMHHFWMGSRDKITPWFTEIVKHPKIEAVENPSQTWSLSTLRAFLKFEVTSNSRSPSDTIILLTSTTSILGCFTISVNHGVVLSLEPIQK</sequence>
<dbReference type="Pfam" id="PF18511">
    <property type="entry name" value="F-box_5"/>
    <property type="match status" value="1"/>
</dbReference>
<gene>
    <name evidence="2" type="ORF">FPE_LOCUS20841</name>
</gene>
<protein>
    <recommendedName>
        <fullName evidence="1">COI1 F-box domain-containing protein</fullName>
    </recommendedName>
</protein>
<evidence type="ECO:0000313" key="3">
    <source>
        <dbReference type="Proteomes" id="UP000834106"/>
    </source>
</evidence>
<dbReference type="EMBL" id="OU503047">
    <property type="protein sequence ID" value="CAI9773411.1"/>
    <property type="molecule type" value="Genomic_DNA"/>
</dbReference>
<evidence type="ECO:0000313" key="2">
    <source>
        <dbReference type="EMBL" id="CAI9773411.1"/>
    </source>
</evidence>
<dbReference type="InterPro" id="IPR032675">
    <property type="entry name" value="LRR_dom_sf"/>
</dbReference>
<reference evidence="2" key="1">
    <citation type="submission" date="2023-05" db="EMBL/GenBank/DDBJ databases">
        <authorList>
            <person name="Huff M."/>
        </authorList>
    </citation>
    <scope>NUCLEOTIDE SEQUENCE</scope>
</reference>
<organism evidence="2 3">
    <name type="scientific">Fraxinus pennsylvanica</name>
    <dbReference type="NCBI Taxonomy" id="56036"/>
    <lineage>
        <taxon>Eukaryota</taxon>
        <taxon>Viridiplantae</taxon>
        <taxon>Streptophyta</taxon>
        <taxon>Embryophyta</taxon>
        <taxon>Tracheophyta</taxon>
        <taxon>Spermatophyta</taxon>
        <taxon>Magnoliopsida</taxon>
        <taxon>eudicotyledons</taxon>
        <taxon>Gunneridae</taxon>
        <taxon>Pentapetalae</taxon>
        <taxon>asterids</taxon>
        <taxon>lamiids</taxon>
        <taxon>Lamiales</taxon>
        <taxon>Oleaceae</taxon>
        <taxon>Oleeae</taxon>
        <taxon>Fraxinus</taxon>
    </lineage>
</organism>
<name>A0AAD2E3F9_9LAMI</name>
<feature type="domain" description="COI1 F-box" evidence="1">
    <location>
        <begin position="28"/>
        <end position="64"/>
    </location>
</feature>
<dbReference type="Gene3D" id="1.20.1280.50">
    <property type="match status" value="1"/>
</dbReference>
<dbReference type="InterPro" id="IPR041567">
    <property type="entry name" value="COI1_F-box"/>
</dbReference>
<keyword evidence="3" id="KW-1185">Reference proteome</keyword>